<organism evidence="2 3">
    <name type="scientific">Bradyrhizobium retamae</name>
    <dbReference type="NCBI Taxonomy" id="1300035"/>
    <lineage>
        <taxon>Bacteria</taxon>
        <taxon>Pseudomonadati</taxon>
        <taxon>Pseudomonadota</taxon>
        <taxon>Alphaproteobacteria</taxon>
        <taxon>Hyphomicrobiales</taxon>
        <taxon>Nitrobacteraceae</taxon>
        <taxon>Bradyrhizobium</taxon>
    </lineage>
</organism>
<dbReference type="AlphaFoldDB" id="A0A0R3NHW2"/>
<dbReference type="OrthoDB" id="9867320at2"/>
<dbReference type="EMBL" id="LLYA01000019">
    <property type="protein sequence ID" value="KRR29619.1"/>
    <property type="molecule type" value="Genomic_DNA"/>
</dbReference>
<gene>
    <name evidence="2" type="ORF">CQ13_38435</name>
</gene>
<comment type="caution">
    <text evidence="2">The sequence shown here is derived from an EMBL/GenBank/DDBJ whole genome shotgun (WGS) entry which is preliminary data.</text>
</comment>
<evidence type="ECO:0000313" key="3">
    <source>
        <dbReference type="Proteomes" id="UP000052023"/>
    </source>
</evidence>
<reference evidence="2 3" key="1">
    <citation type="submission" date="2014-03" db="EMBL/GenBank/DDBJ databases">
        <title>Bradyrhizobium valentinum sp. nov., isolated from effective nodules of Lupinus mariae-josephae, a lupine endemic of basic-lime soils in Eastern Spain.</title>
        <authorList>
            <person name="Duran D."/>
            <person name="Rey L."/>
            <person name="Navarro A."/>
            <person name="Busquets A."/>
            <person name="Imperial J."/>
            <person name="Ruiz-Argueso T."/>
        </authorList>
    </citation>
    <scope>NUCLEOTIDE SEQUENCE [LARGE SCALE GENOMIC DNA]</scope>
    <source>
        <strain evidence="2 3">Ro19</strain>
    </source>
</reference>
<accession>A0A0R3NHW2</accession>
<evidence type="ECO:0000256" key="1">
    <source>
        <dbReference type="SAM" id="MobiDB-lite"/>
    </source>
</evidence>
<protein>
    <submittedName>
        <fullName evidence="2">Uncharacterized protein</fullName>
    </submittedName>
</protein>
<sequence>MQFSTPIDSRNRGSSGVFTQPRPTADINQQTLQALAKLDFTDKDESFVEQTFVTLLLECLFATG</sequence>
<feature type="region of interest" description="Disordered" evidence="1">
    <location>
        <begin position="1"/>
        <end position="23"/>
    </location>
</feature>
<name>A0A0R3NHW2_9BRAD</name>
<evidence type="ECO:0000313" key="2">
    <source>
        <dbReference type="EMBL" id="KRR29619.1"/>
    </source>
</evidence>
<keyword evidence="3" id="KW-1185">Reference proteome</keyword>
<proteinExistence type="predicted"/>
<dbReference type="Proteomes" id="UP000052023">
    <property type="component" value="Unassembled WGS sequence"/>
</dbReference>